<reference evidence="1 2" key="1">
    <citation type="submission" date="2019-10" db="EMBL/GenBank/DDBJ databases">
        <title>Two novel species isolated from a subtropical stream in China.</title>
        <authorList>
            <person name="Lu H."/>
        </authorList>
    </citation>
    <scope>NUCLEOTIDE SEQUENCE [LARGE SCALE GENOMIC DNA]</scope>
    <source>
        <strain evidence="1 2">FT103W</strain>
    </source>
</reference>
<proteinExistence type="predicted"/>
<dbReference type="RefSeq" id="WP_152802785.1">
    <property type="nucleotide sequence ID" value="NZ_WHUF01000002.1"/>
</dbReference>
<protein>
    <submittedName>
        <fullName evidence="1">Uncharacterized protein</fullName>
    </submittedName>
</protein>
<comment type="caution">
    <text evidence="1">The sequence shown here is derived from an EMBL/GenBank/DDBJ whole genome shotgun (WGS) entry which is preliminary data.</text>
</comment>
<dbReference type="EMBL" id="WHUF01000002">
    <property type="protein sequence ID" value="MQA19185.1"/>
    <property type="molecule type" value="Genomic_DNA"/>
</dbReference>
<organism evidence="1 2">
    <name type="scientific">Rugamonas rivuli</name>
    <dbReference type="NCBI Taxonomy" id="2743358"/>
    <lineage>
        <taxon>Bacteria</taxon>
        <taxon>Pseudomonadati</taxon>
        <taxon>Pseudomonadota</taxon>
        <taxon>Betaproteobacteria</taxon>
        <taxon>Burkholderiales</taxon>
        <taxon>Oxalobacteraceae</taxon>
        <taxon>Telluria group</taxon>
        <taxon>Rugamonas</taxon>
    </lineage>
</organism>
<sequence>MSMVMAQAAPEPRLLGAAKVKKLTASIGEPIPTELLLGKKRVSIAGLVGRVIDNFRHQREMLESNGRSWPCVRVTPYASDSKPAYYLVPLDLGTDAKPKGDRAEISSGRAGNRAAKAAHAAGFKVQEISPSEADKAFAERLGELLEKHAVGGIGNSEPPHSPFEVTTDSAGVEIVYSIGYFVSTKQGFGFSSPAKRELEWGSYLFGTNIGGVINFGDTLWPVPDVDLIHISV</sequence>
<evidence type="ECO:0000313" key="1">
    <source>
        <dbReference type="EMBL" id="MQA19185.1"/>
    </source>
</evidence>
<evidence type="ECO:0000313" key="2">
    <source>
        <dbReference type="Proteomes" id="UP000444318"/>
    </source>
</evidence>
<keyword evidence="2" id="KW-1185">Reference proteome</keyword>
<gene>
    <name evidence="1" type="ORF">GEV01_06610</name>
</gene>
<dbReference type="AlphaFoldDB" id="A0A843S4G4"/>
<name>A0A843S4G4_9BURK</name>
<dbReference type="Proteomes" id="UP000444318">
    <property type="component" value="Unassembled WGS sequence"/>
</dbReference>
<accession>A0A843S4G4</accession>